<reference evidence="12 13" key="1">
    <citation type="submission" date="2017-03" db="EMBL/GenBank/DDBJ databases">
        <title>Genome sequence of Methanobrevibacter wosei.</title>
        <authorList>
            <person name="Poehlein A."/>
            <person name="Seedorf H."/>
            <person name="Daniel R."/>
        </authorList>
    </citation>
    <scope>NUCLEOTIDE SEQUENCE [LARGE SCALE GENOMIC DNA]</scope>
    <source>
        <strain evidence="12 13">DSM 11979</strain>
    </source>
</reference>
<dbReference type="InterPro" id="IPR023501">
    <property type="entry name" value="Nucleotidase_PAN"/>
</dbReference>
<dbReference type="PANTHER" id="PTHR23073">
    <property type="entry name" value="26S PROTEASOME REGULATORY SUBUNIT"/>
    <property type="match status" value="1"/>
</dbReference>
<dbReference type="CDD" id="cd19502">
    <property type="entry name" value="RecA-like_PAN_like"/>
    <property type="match status" value="1"/>
</dbReference>
<feature type="coiled-coil region" evidence="9">
    <location>
        <begin position="22"/>
        <end position="81"/>
    </location>
</feature>
<dbReference type="Pfam" id="PF17862">
    <property type="entry name" value="AAA_lid_3"/>
    <property type="match status" value="1"/>
</dbReference>
<dbReference type="SUPFAM" id="SSF52540">
    <property type="entry name" value="P-loop containing nucleoside triphosphate hydrolases"/>
    <property type="match status" value="1"/>
</dbReference>
<evidence type="ECO:0000256" key="9">
    <source>
        <dbReference type="HAMAP-Rule" id="MF_00553"/>
    </source>
</evidence>
<dbReference type="Gene3D" id="1.10.8.60">
    <property type="match status" value="1"/>
</dbReference>
<evidence type="ECO:0000313" key="13">
    <source>
        <dbReference type="Proteomes" id="UP000245577"/>
    </source>
</evidence>
<feature type="binding site" evidence="9">
    <location>
        <begin position="212"/>
        <end position="217"/>
    </location>
    <ligand>
        <name>ATP</name>
        <dbReference type="ChEBI" id="CHEBI:30616"/>
    </ligand>
</feature>
<dbReference type="Gene3D" id="3.40.50.300">
    <property type="entry name" value="P-loop containing nucleotide triphosphate hydrolases"/>
    <property type="match status" value="1"/>
</dbReference>
<comment type="caution">
    <text evidence="12">The sequence shown here is derived from an EMBL/GenBank/DDBJ whole genome shotgun (WGS) entry which is preliminary data.</text>
</comment>
<evidence type="ECO:0000256" key="1">
    <source>
        <dbReference type="ARBA" id="ARBA00004496"/>
    </source>
</evidence>
<comment type="subunit">
    <text evidence="9">Homohexamer. The hexameric complex has a two-ring architecture resembling a top hat that caps the 20S proteasome core at one or both ends. Upon ATP-binding, the C-terminus of PAN interacts with the alpha-rings of the proteasome core by binding to the intersubunit pockets.</text>
</comment>
<comment type="function">
    <text evidence="9">ATPase which is responsible for recognizing, binding, unfolding and translocation of substrate proteins into the archaeal 20S proteasome core particle. Is essential for opening the gate of the 20S proteasome via an interaction with its C-terminus, thereby allowing substrate entry and access to the site of proteolysis. Thus, the C-termini of the proteasomal ATPase function like a 'key in a lock' to induce gate opening and therefore regulate proteolysis. Unfolding activity requires energy from ATP hydrolysis, whereas ATP binding alone promotes ATPase-20S proteasome association which triggers gate opening, and supports translocation of unfolded substrates.</text>
</comment>
<evidence type="ECO:0000256" key="5">
    <source>
        <dbReference type="ARBA" id="ARBA00022840"/>
    </source>
</evidence>
<dbReference type="AlphaFoldDB" id="A0A2U1S8S9"/>
<dbReference type="RefSeq" id="WP_116669115.1">
    <property type="nucleotide sequence ID" value="NZ_CALIUN010000012.1"/>
</dbReference>
<protein>
    <recommendedName>
        <fullName evidence="9">Proteasome-activating nucleotidase</fullName>
        <shortName evidence="9">PAN</shortName>
    </recommendedName>
    <alternativeName>
        <fullName evidence="9">Proteasomal ATPase</fullName>
    </alternativeName>
    <alternativeName>
        <fullName evidence="9">Proteasome regulatory ATPase</fullName>
    </alternativeName>
    <alternativeName>
        <fullName evidence="9">Proteasome regulatory particle</fullName>
    </alternativeName>
</protein>
<dbReference type="GO" id="GO:0016887">
    <property type="term" value="F:ATP hydrolysis activity"/>
    <property type="evidence" value="ECO:0007669"/>
    <property type="project" value="UniProtKB-UniRule"/>
</dbReference>
<gene>
    <name evidence="12" type="primary">ftsH_1</name>
    <name evidence="9" type="synonym">pan</name>
    <name evidence="12" type="ORF">MBBWO_02840</name>
</gene>
<dbReference type="Proteomes" id="UP000245577">
    <property type="component" value="Unassembled WGS sequence"/>
</dbReference>
<keyword evidence="3 9" id="KW-0963">Cytoplasm</keyword>
<keyword evidence="6 9" id="KW-0647">Proteasome</keyword>
<keyword evidence="12" id="KW-0645">Protease</keyword>
<dbReference type="FunFam" id="3.40.50.300:FF:000033">
    <property type="entry name" value="26S protease regulatory subunit 6B"/>
    <property type="match status" value="1"/>
</dbReference>
<sequence>MEDNIDVEENQILENNLENSSKKDLIDEIDSMRDEISSLKDENARTKSNLMWKVRKLEKDKVLIENEKIRLEREAKSLRAEVERFRSPPLVLATITEILDDNRMTVKSSTGPSFLVKYSKFLDEKLLVPGSRVALNQQTFGIVEILPSEKDKNVSGMEIETKPDVTYETIGGLEDQIVEVKETVELPLKEPELFEKIGIDPPKGILLYGPPGTGKTLLAKAVANETNATFIKIVASEFVKKYIGEGARLVREVFELAKEKAPAIIFIDELDAVAAKRLKSSTSGDREVQRTLMQLLAELDGFESRGDIGIIGATNRPDILDPALLRPGRFDRFIEVPLPNDEGRKEILKIHTEKMALDEEADLDVLSSLTDGLSGADLKAVCTEAGMFAIREKRDKVTVADFMDAVDKVVDSNQDNFPEEAGVMFG</sequence>
<evidence type="ECO:0000256" key="2">
    <source>
        <dbReference type="ARBA" id="ARBA00006914"/>
    </source>
</evidence>
<dbReference type="GO" id="GO:0022623">
    <property type="term" value="C:proteasome-activating nucleotidase complex"/>
    <property type="evidence" value="ECO:0007669"/>
    <property type="project" value="UniProtKB-UniRule"/>
</dbReference>
<keyword evidence="12" id="KW-0482">Metalloprotease</keyword>
<evidence type="ECO:0000256" key="10">
    <source>
        <dbReference type="RuleBase" id="RU003651"/>
    </source>
</evidence>
<proteinExistence type="inferred from homology"/>
<keyword evidence="12" id="KW-0378">Hydrolase</keyword>
<evidence type="ECO:0000256" key="7">
    <source>
        <dbReference type="ARBA" id="ARBA00023054"/>
    </source>
</evidence>
<keyword evidence="5 9" id="KW-0067">ATP-binding</keyword>
<feature type="binding site" evidence="9">
    <location>
        <position position="351"/>
    </location>
    <ligand>
        <name>ATP</name>
        <dbReference type="ChEBI" id="CHEBI:30616"/>
    </ligand>
</feature>
<organism evidence="12 13">
    <name type="scientific">Methanobrevibacter woesei</name>
    <dbReference type="NCBI Taxonomy" id="190976"/>
    <lineage>
        <taxon>Archaea</taxon>
        <taxon>Methanobacteriati</taxon>
        <taxon>Methanobacteriota</taxon>
        <taxon>Methanomada group</taxon>
        <taxon>Methanobacteria</taxon>
        <taxon>Methanobacteriales</taxon>
        <taxon>Methanobacteriaceae</taxon>
        <taxon>Methanobrevibacter</taxon>
    </lineage>
</organism>
<dbReference type="NCBIfam" id="TIGR01242">
    <property type="entry name" value="proteasome-activating nucleotidase"/>
    <property type="match status" value="1"/>
</dbReference>
<evidence type="ECO:0000256" key="8">
    <source>
        <dbReference type="ARBA" id="ARBA00023186"/>
    </source>
</evidence>
<dbReference type="GO" id="GO:0005737">
    <property type="term" value="C:cytoplasm"/>
    <property type="evidence" value="ECO:0007669"/>
    <property type="project" value="UniProtKB-SubCell"/>
</dbReference>
<evidence type="ECO:0000313" key="12">
    <source>
        <dbReference type="EMBL" id="PWB86573.1"/>
    </source>
</evidence>
<comment type="domain">
    <text evidence="9">Consists of three main regions, an N-terminal coiled-coil domain that may assist in substrate recognition, an interdomain involved in PAN hexamerization, and a C-terminal ATPase domain of the AAA type.</text>
</comment>
<dbReference type="PROSITE" id="PS00674">
    <property type="entry name" value="AAA"/>
    <property type="match status" value="1"/>
</dbReference>
<dbReference type="FunFam" id="1.10.8.60:FF:000006">
    <property type="entry name" value="26S protease regulatory subunit 8"/>
    <property type="match status" value="1"/>
</dbReference>
<dbReference type="GO" id="GO:0043335">
    <property type="term" value="P:protein unfolding"/>
    <property type="evidence" value="ECO:0007669"/>
    <property type="project" value="UniProtKB-UniRule"/>
</dbReference>
<dbReference type="NCBIfam" id="NF003069">
    <property type="entry name" value="PRK03992.1"/>
    <property type="match status" value="1"/>
</dbReference>
<dbReference type="GO" id="GO:0005524">
    <property type="term" value="F:ATP binding"/>
    <property type="evidence" value="ECO:0007669"/>
    <property type="project" value="UniProtKB-UniRule"/>
</dbReference>
<feature type="domain" description="AAA+ ATPase" evidence="11">
    <location>
        <begin position="201"/>
        <end position="340"/>
    </location>
</feature>
<comment type="subcellular location">
    <subcellularLocation>
        <location evidence="1 9">Cytoplasm</location>
    </subcellularLocation>
</comment>
<dbReference type="GO" id="GO:0010498">
    <property type="term" value="P:proteasomal protein catabolic process"/>
    <property type="evidence" value="ECO:0007669"/>
    <property type="project" value="UniProtKB-UniRule"/>
</dbReference>
<keyword evidence="8 9" id="KW-0143">Chaperone</keyword>
<dbReference type="InterPro" id="IPR003959">
    <property type="entry name" value="ATPase_AAA_core"/>
</dbReference>
<comment type="similarity">
    <text evidence="2 9 10">Belongs to the AAA ATPase family.</text>
</comment>
<evidence type="ECO:0000256" key="6">
    <source>
        <dbReference type="ARBA" id="ARBA00022942"/>
    </source>
</evidence>
<keyword evidence="4 9" id="KW-0547">Nucleotide-binding</keyword>
<keyword evidence="7 9" id="KW-0175">Coiled coil</keyword>
<dbReference type="OrthoDB" id="77269at2157"/>
<dbReference type="InterPro" id="IPR003593">
    <property type="entry name" value="AAA+_ATPase"/>
</dbReference>
<evidence type="ECO:0000256" key="3">
    <source>
        <dbReference type="ARBA" id="ARBA00022490"/>
    </source>
</evidence>
<dbReference type="Pfam" id="PF00004">
    <property type="entry name" value="AAA"/>
    <property type="match status" value="1"/>
</dbReference>
<dbReference type="GO" id="GO:0008237">
    <property type="term" value="F:metallopeptidase activity"/>
    <property type="evidence" value="ECO:0007669"/>
    <property type="project" value="UniProtKB-KW"/>
</dbReference>
<dbReference type="EMBL" id="MZGU01000003">
    <property type="protein sequence ID" value="PWB86573.1"/>
    <property type="molecule type" value="Genomic_DNA"/>
</dbReference>
<accession>A0A2U1S8S9</accession>
<dbReference type="Gene3D" id="2.40.50.140">
    <property type="entry name" value="Nucleic acid-binding proteins"/>
    <property type="match status" value="1"/>
</dbReference>
<evidence type="ECO:0000256" key="4">
    <source>
        <dbReference type="ARBA" id="ARBA00022741"/>
    </source>
</evidence>
<dbReference type="InterPro" id="IPR003960">
    <property type="entry name" value="ATPase_AAA_CS"/>
</dbReference>
<dbReference type="InterPro" id="IPR027417">
    <property type="entry name" value="P-loop_NTPase"/>
</dbReference>
<dbReference type="SMART" id="SM00382">
    <property type="entry name" value="AAA"/>
    <property type="match status" value="1"/>
</dbReference>
<dbReference type="InterPro" id="IPR012340">
    <property type="entry name" value="NA-bd_OB-fold"/>
</dbReference>
<dbReference type="InterPro" id="IPR032501">
    <property type="entry name" value="Prot_ATP_ID_OB_2nd"/>
</dbReference>
<dbReference type="HAMAP" id="MF_00553">
    <property type="entry name" value="PAN"/>
    <property type="match status" value="1"/>
</dbReference>
<dbReference type="InterPro" id="IPR050221">
    <property type="entry name" value="26S_Proteasome_ATPase"/>
</dbReference>
<name>A0A2U1S8S9_9EURY</name>
<keyword evidence="13" id="KW-1185">Reference proteome</keyword>
<dbReference type="Pfam" id="PF16450">
    <property type="entry name" value="Prot_ATP_ID_OB_C"/>
    <property type="match status" value="1"/>
</dbReference>
<dbReference type="InterPro" id="IPR041569">
    <property type="entry name" value="AAA_lid_3"/>
</dbReference>
<evidence type="ECO:0000259" key="11">
    <source>
        <dbReference type="SMART" id="SM00382"/>
    </source>
</evidence>